<dbReference type="GO" id="GO:0007169">
    <property type="term" value="P:cell surface receptor protein tyrosine kinase signaling pathway"/>
    <property type="evidence" value="ECO:0007669"/>
    <property type="project" value="TreeGrafter"/>
</dbReference>
<dbReference type="PROSITE" id="PS50070">
    <property type="entry name" value="KRINGLE_2"/>
    <property type="match status" value="1"/>
</dbReference>
<dbReference type="GO" id="GO:0048468">
    <property type="term" value="P:cell development"/>
    <property type="evidence" value="ECO:0007669"/>
    <property type="project" value="UniProtKB-ARBA"/>
</dbReference>
<evidence type="ECO:0000256" key="1">
    <source>
        <dbReference type="ARBA" id="ARBA00004167"/>
    </source>
</evidence>
<comment type="caution">
    <text evidence="15">The sequence shown here is derived from an EMBL/GenBank/DDBJ whole genome shotgun (WGS) entry which is preliminary data.</text>
</comment>
<keyword evidence="16" id="KW-1185">Reference proteome</keyword>
<dbReference type="InterPro" id="IPR050122">
    <property type="entry name" value="RTK"/>
</dbReference>
<keyword evidence="5" id="KW-0418">Kinase</keyword>
<dbReference type="GO" id="GO:0004714">
    <property type="term" value="F:transmembrane receptor protein tyrosine kinase activity"/>
    <property type="evidence" value="ECO:0007669"/>
    <property type="project" value="TreeGrafter"/>
</dbReference>
<keyword evidence="9" id="KW-0325">Glycoprotein</keyword>
<dbReference type="InterPro" id="IPR000719">
    <property type="entry name" value="Prot_kinase_dom"/>
</dbReference>
<name>A0A8J4WGJ4_9TREM</name>
<comment type="subcellular location">
    <subcellularLocation>
        <location evidence="2">Endomembrane system</location>
    </subcellularLocation>
    <subcellularLocation>
        <location evidence="1">Membrane</location>
        <topology evidence="1">Single-pass membrane protein</topology>
    </subcellularLocation>
</comment>
<accession>A0A8J4WGJ4</accession>
<dbReference type="Pfam" id="PF07714">
    <property type="entry name" value="PK_Tyr_Ser-Thr"/>
    <property type="match status" value="1"/>
</dbReference>
<dbReference type="GO" id="GO:0043235">
    <property type="term" value="C:receptor complex"/>
    <property type="evidence" value="ECO:0007669"/>
    <property type="project" value="TreeGrafter"/>
</dbReference>
<evidence type="ECO:0000256" key="8">
    <source>
        <dbReference type="ARBA" id="ARBA00023137"/>
    </source>
</evidence>
<keyword evidence="7 11" id="KW-0472">Membrane</keyword>
<dbReference type="InterPro" id="IPR007110">
    <property type="entry name" value="Ig-like_dom"/>
</dbReference>
<keyword evidence="8" id="KW-0829">Tyrosine-protein kinase</keyword>
<evidence type="ECO:0000256" key="4">
    <source>
        <dbReference type="ARBA" id="ARBA00022741"/>
    </source>
</evidence>
<comment type="caution">
    <text evidence="10">Lacks conserved residue(s) required for the propagation of feature annotation.</text>
</comment>
<proteinExistence type="predicted"/>
<dbReference type="FunFam" id="1.10.510.10:FF:001512">
    <property type="entry name" value="Receptor tyrosine-protein kinase erbB-2"/>
    <property type="match status" value="1"/>
</dbReference>
<evidence type="ECO:0000256" key="5">
    <source>
        <dbReference type="ARBA" id="ARBA00022777"/>
    </source>
</evidence>
<feature type="domain" description="Kringle" evidence="13">
    <location>
        <begin position="456"/>
        <end position="572"/>
    </location>
</feature>
<dbReference type="GO" id="GO:0005524">
    <property type="term" value="F:ATP binding"/>
    <property type="evidence" value="ECO:0007669"/>
    <property type="project" value="UniProtKB-KW"/>
</dbReference>
<feature type="transmembrane region" description="Helical" evidence="11">
    <location>
        <begin position="603"/>
        <end position="624"/>
    </location>
</feature>
<keyword evidence="11" id="KW-0812">Transmembrane</keyword>
<dbReference type="InterPro" id="IPR001245">
    <property type="entry name" value="Ser-Thr/Tyr_kinase_cat_dom"/>
</dbReference>
<organism evidence="15 16">
    <name type="scientific">Paragonimus heterotremus</name>
    <dbReference type="NCBI Taxonomy" id="100268"/>
    <lineage>
        <taxon>Eukaryota</taxon>
        <taxon>Metazoa</taxon>
        <taxon>Spiralia</taxon>
        <taxon>Lophotrochozoa</taxon>
        <taxon>Platyhelminthes</taxon>
        <taxon>Trematoda</taxon>
        <taxon>Digenea</taxon>
        <taxon>Plagiorchiida</taxon>
        <taxon>Troglotremata</taxon>
        <taxon>Troglotrematidae</taxon>
        <taxon>Paragonimus</taxon>
    </lineage>
</organism>
<dbReference type="PANTHER" id="PTHR24416:SF611">
    <property type="entry name" value="TYROSINE-PROTEIN KINASE TRANSMEMBRANE RECEPTOR ROR"/>
    <property type="match status" value="1"/>
</dbReference>
<evidence type="ECO:0000259" key="13">
    <source>
        <dbReference type="PROSITE" id="PS50070"/>
    </source>
</evidence>
<dbReference type="GO" id="GO:0050793">
    <property type="term" value="P:regulation of developmental process"/>
    <property type="evidence" value="ECO:0007669"/>
    <property type="project" value="UniProtKB-ARBA"/>
</dbReference>
<keyword evidence="3" id="KW-0808">Transferase</keyword>
<evidence type="ECO:0000259" key="12">
    <source>
        <dbReference type="PROSITE" id="PS50011"/>
    </source>
</evidence>
<dbReference type="CDD" id="cd00192">
    <property type="entry name" value="PTKc"/>
    <property type="match status" value="1"/>
</dbReference>
<dbReference type="Gene3D" id="3.30.200.20">
    <property type="entry name" value="Phosphorylase Kinase, domain 1"/>
    <property type="match status" value="1"/>
</dbReference>
<evidence type="ECO:0000256" key="3">
    <source>
        <dbReference type="ARBA" id="ARBA00022679"/>
    </source>
</evidence>
<feature type="domain" description="Ig-like" evidence="14">
    <location>
        <begin position="10"/>
        <end position="95"/>
    </location>
</feature>
<evidence type="ECO:0000313" key="16">
    <source>
        <dbReference type="Proteomes" id="UP000748531"/>
    </source>
</evidence>
<evidence type="ECO:0000256" key="6">
    <source>
        <dbReference type="ARBA" id="ARBA00022840"/>
    </source>
</evidence>
<dbReference type="EMBL" id="LUCH01003026">
    <property type="protein sequence ID" value="KAF5400643.1"/>
    <property type="molecule type" value="Genomic_DNA"/>
</dbReference>
<dbReference type="SUPFAM" id="SSF56112">
    <property type="entry name" value="Protein kinase-like (PK-like)"/>
    <property type="match status" value="1"/>
</dbReference>
<gene>
    <name evidence="15" type="ORF">PHET_05846</name>
</gene>
<dbReference type="PROSITE" id="PS50835">
    <property type="entry name" value="IG_LIKE"/>
    <property type="match status" value="1"/>
</dbReference>
<dbReference type="InterPro" id="IPR011009">
    <property type="entry name" value="Kinase-like_dom_sf"/>
</dbReference>
<evidence type="ECO:0000259" key="14">
    <source>
        <dbReference type="PROSITE" id="PS50835"/>
    </source>
</evidence>
<protein>
    <submittedName>
        <fullName evidence="15">Kringle domain protein</fullName>
    </submittedName>
</protein>
<dbReference type="Gene3D" id="1.10.510.10">
    <property type="entry name" value="Transferase(Phosphotransferase) domain 1"/>
    <property type="match status" value="1"/>
</dbReference>
<dbReference type="GO" id="GO:0012505">
    <property type="term" value="C:endomembrane system"/>
    <property type="evidence" value="ECO:0007669"/>
    <property type="project" value="UniProtKB-SubCell"/>
</dbReference>
<evidence type="ECO:0000256" key="10">
    <source>
        <dbReference type="PROSITE-ProRule" id="PRU00121"/>
    </source>
</evidence>
<dbReference type="Proteomes" id="UP000748531">
    <property type="component" value="Unassembled WGS sequence"/>
</dbReference>
<reference evidence="15" key="1">
    <citation type="submission" date="2019-05" db="EMBL/GenBank/DDBJ databases">
        <title>Annotation for the trematode Paragonimus heterotremus.</title>
        <authorList>
            <person name="Choi Y.-J."/>
        </authorList>
    </citation>
    <scope>NUCLEOTIDE SEQUENCE</scope>
    <source>
        <strain evidence="15">LC</strain>
    </source>
</reference>
<keyword evidence="4" id="KW-0547">Nucleotide-binding</keyword>
<dbReference type="GO" id="GO:0030182">
    <property type="term" value="P:neuron differentiation"/>
    <property type="evidence" value="ECO:0007669"/>
    <property type="project" value="UniProtKB-ARBA"/>
</dbReference>
<dbReference type="GO" id="GO:0005886">
    <property type="term" value="C:plasma membrane"/>
    <property type="evidence" value="ECO:0007669"/>
    <property type="project" value="TreeGrafter"/>
</dbReference>
<keyword evidence="6" id="KW-0067">ATP-binding</keyword>
<evidence type="ECO:0000256" key="11">
    <source>
        <dbReference type="SAM" id="Phobius"/>
    </source>
</evidence>
<feature type="transmembrane region" description="Helical" evidence="11">
    <location>
        <begin position="704"/>
        <end position="721"/>
    </location>
</feature>
<keyword evidence="11" id="KW-1133">Transmembrane helix</keyword>
<dbReference type="InterPro" id="IPR000001">
    <property type="entry name" value="Kringle"/>
</dbReference>
<dbReference type="Gene3D" id="2.60.40.10">
    <property type="entry name" value="Immunoglobulins"/>
    <property type="match status" value="1"/>
</dbReference>
<dbReference type="InterPro" id="IPR013783">
    <property type="entry name" value="Ig-like_fold"/>
</dbReference>
<dbReference type="PANTHER" id="PTHR24416">
    <property type="entry name" value="TYROSINE-PROTEIN KINASE RECEPTOR"/>
    <property type="match status" value="1"/>
</dbReference>
<evidence type="ECO:0000256" key="2">
    <source>
        <dbReference type="ARBA" id="ARBA00004308"/>
    </source>
</evidence>
<evidence type="ECO:0000256" key="7">
    <source>
        <dbReference type="ARBA" id="ARBA00023136"/>
    </source>
</evidence>
<dbReference type="OrthoDB" id="2431000at2759"/>
<feature type="domain" description="Protein kinase" evidence="12">
    <location>
        <begin position="963"/>
        <end position="1314"/>
    </location>
</feature>
<evidence type="ECO:0000256" key="9">
    <source>
        <dbReference type="ARBA" id="ARBA00023180"/>
    </source>
</evidence>
<dbReference type="PROSITE" id="PS50011">
    <property type="entry name" value="PROTEIN_KINASE_DOM"/>
    <property type="match status" value="1"/>
</dbReference>
<keyword evidence="10" id="KW-0420">Kringle</keyword>
<evidence type="ECO:0000313" key="15">
    <source>
        <dbReference type="EMBL" id="KAF5400643.1"/>
    </source>
</evidence>
<sequence length="1321" mass="147785">MILIVMLSFPSNSVLRSIESSNVFATINSSVVLPCDSKDGIHTLARNWFVNMEPLEEVKGYRTLLQNGSLHVRVHMEDANMLYECRAIGVSPNLTEKIETFYYKIDPIVSAFVYPSVTNMSIDWGTNYTFPCGFGGTLPREELWILNKRVVNERSHNITEDSVVECKATNKAGMMHDIAYIKIRPGSKAWALKYGLPTSSYCQSYSTALSNSSICLPYLSELSGAQQDGSYLIARSRLYSSTRTEKAVANLFAAWDRLLLKEQQVIEMNRTVLDAPGKLPMSFTAWRCVDWAKRLTCALVYPQCLNLIMDEMQMYFHPNEFYKELSVCQSDCLVVSGLFCLATLNASTNTSSVEPLLHHSSTHYDSFQTGWDQLVRIPEAAHPALPSVFATFHSTPPESNTIKTCSPRSDDPNSVLIDLENVCTRLPVEELFPVPTSSEQTMFDVQIPTPDRSTDQCITGNGMRYHGSATVTGCLPWAMVRSQMMEQDMDFPLLQTAVSTFDSHTFPSSLNTEASTASVCRNPAGIAPLPFCLSWTTFTDTFNVLTNHSVINQDKPTSDGWRMTLCSHIPLCADVVGGISDDVAPGMSDSNVNVVLGAVNVQVIIACVLVACFILLVIISYVIWRANRCGFSAPSNSSLCLSALEFAELFDDKGNVAGKRNLDDDLGTDGTRPNRLCRRISIDSASKRACLQYRLRWNRRRRRLRQINPAFRTLVHCWYVFSDFITCKSKPPERSSSILMMASPLETEVKADGTYVTVQNTSCTTLKPVERNRHLWPLLDRIRPRGWFSHPSGSTGHTVRTLRPTVPLRSEEDDAFEANTLCMQLDKPVAYVANAMVSSSRNQLVAASYKAEQGKCENCGVIQQLPGSLCLACRNMLAEVQGAVHRELFSQPSQSYIGSELMPLPCDEQDPGFSLTQSSMQLLNSGPSDLGWTIKPEKLFNMASMTHLLHPKLKQVCYPQGRLIEVQRLAKRAFGWVLLARAPDLRNLVRRHRLLSLTAAERLGLLAGSGSPTEDSEMVYTEDYSSDPLVVVKMLSNDVSLEAEANFLREAEVLIELSHKNIIRLLGICLPLKPLSLLLEYMPFGDLTTFLKHYEQSDGNSRIFPQHMTATVLSAINGDVVSRPHTRVDNTRLAADVLDRNKQTWLPPIKLTCTDLLEMARDACEAMVYLSDSYYVHRDVATRSFLVGNKMLIKLADFSMCRPIQPGVDFVAPQDVFVPVKWLPLESILGGLFQVDTDVWSFGIFMWELFTYASEPYGDLSHEKVISFLDRGERMSRPPSCPIAVFDLMLSCWSSDRKARPTFYQLRSRLSEILSQTNAPS</sequence>